<dbReference type="GeneID" id="100311772"/>
<evidence type="ECO:0000256" key="2">
    <source>
        <dbReference type="ARBA" id="ARBA00004651"/>
    </source>
</evidence>
<gene>
    <name evidence="14" type="primary">PONPYGV1R1801</name>
</gene>
<dbReference type="KEGG" id="pon:100311772"/>
<evidence type="ECO:0000256" key="12">
    <source>
        <dbReference type="RuleBase" id="RU364061"/>
    </source>
</evidence>
<keyword evidence="6 12" id="KW-0812">Transmembrane</keyword>
<keyword evidence="15" id="KW-1185">Reference proteome</keyword>
<dbReference type="PANTHER" id="PTHR24062">
    <property type="entry name" value="VOMERONASAL TYPE-1 RECEPTOR"/>
    <property type="match status" value="1"/>
</dbReference>
<dbReference type="FunFam" id="1.20.1070.10:FF:000051">
    <property type="entry name" value="Vomeronasal type-1 receptor"/>
    <property type="match status" value="1"/>
</dbReference>
<evidence type="ECO:0000256" key="1">
    <source>
        <dbReference type="ARBA" id="ARBA00003878"/>
    </source>
</evidence>
<evidence type="ECO:0000256" key="7">
    <source>
        <dbReference type="ARBA" id="ARBA00022989"/>
    </source>
</evidence>
<dbReference type="PROSITE" id="PS50262">
    <property type="entry name" value="G_PROTEIN_RECEP_F1_2"/>
    <property type="match status" value="1"/>
</dbReference>
<name>A0A8I5YNB4_PONAB</name>
<keyword evidence="5 12" id="KW-0589">Pheromone response</keyword>
<keyword evidence="11 12" id="KW-0807">Transducer</keyword>
<evidence type="ECO:0000256" key="9">
    <source>
        <dbReference type="ARBA" id="ARBA00023136"/>
    </source>
</evidence>
<dbReference type="CTD" id="100311772"/>
<feature type="transmembrane region" description="Helical" evidence="12">
    <location>
        <begin position="37"/>
        <end position="56"/>
    </location>
</feature>
<evidence type="ECO:0000256" key="8">
    <source>
        <dbReference type="ARBA" id="ARBA00023040"/>
    </source>
</evidence>
<feature type="domain" description="G-protein coupled receptors family 1 profile" evidence="13">
    <location>
        <begin position="1"/>
        <end position="230"/>
    </location>
</feature>
<dbReference type="SUPFAM" id="SSF81321">
    <property type="entry name" value="Family A G protein-coupled receptor-like"/>
    <property type="match status" value="1"/>
</dbReference>
<evidence type="ECO:0000256" key="3">
    <source>
        <dbReference type="ARBA" id="ARBA00010663"/>
    </source>
</evidence>
<evidence type="ECO:0000256" key="5">
    <source>
        <dbReference type="ARBA" id="ARBA00022507"/>
    </source>
</evidence>
<keyword evidence="7 12" id="KW-1133">Transmembrane helix</keyword>
<dbReference type="Gene3D" id="1.20.1070.10">
    <property type="entry name" value="Rhodopsin 7-helix transmembrane proteins"/>
    <property type="match status" value="1"/>
</dbReference>
<protein>
    <recommendedName>
        <fullName evidence="12">Vomeronasal type-1 receptor</fullName>
    </recommendedName>
</protein>
<evidence type="ECO:0000256" key="6">
    <source>
        <dbReference type="ARBA" id="ARBA00022692"/>
    </source>
</evidence>
<evidence type="ECO:0000256" key="4">
    <source>
        <dbReference type="ARBA" id="ARBA00022475"/>
    </source>
</evidence>
<evidence type="ECO:0000256" key="11">
    <source>
        <dbReference type="ARBA" id="ARBA00023224"/>
    </source>
</evidence>
<dbReference type="GO" id="GO:0019236">
    <property type="term" value="P:response to pheromone"/>
    <property type="evidence" value="ECO:0007669"/>
    <property type="project" value="UniProtKB-KW"/>
</dbReference>
<feature type="transmembrane region" description="Helical" evidence="12">
    <location>
        <begin position="180"/>
        <end position="207"/>
    </location>
</feature>
<dbReference type="InterPro" id="IPR017452">
    <property type="entry name" value="GPCR_Rhodpsn_7TM"/>
</dbReference>
<feature type="transmembrane region" description="Helical" evidence="12">
    <location>
        <begin position="68"/>
        <end position="86"/>
    </location>
</feature>
<accession>A0A8I5YNB4</accession>
<keyword evidence="4 12" id="KW-1003">Cell membrane</keyword>
<dbReference type="Ensembl" id="ENSPPYT00000034423.1">
    <property type="protein sequence ID" value="ENSPPYP00000028508.1"/>
    <property type="gene ID" value="ENSPPYG00000036989.1"/>
</dbReference>
<comment type="similarity">
    <text evidence="3 12">Belongs to the G-protein coupled receptor 1 family.</text>
</comment>
<feature type="transmembrane region" description="Helical" evidence="12">
    <location>
        <begin position="130"/>
        <end position="151"/>
    </location>
</feature>
<evidence type="ECO:0000259" key="13">
    <source>
        <dbReference type="PROSITE" id="PS50262"/>
    </source>
</evidence>
<organism evidence="14 15">
    <name type="scientific">Pongo abelii</name>
    <name type="common">Sumatran orangutan</name>
    <name type="synonym">Pongo pygmaeus abelii</name>
    <dbReference type="NCBI Taxonomy" id="9601"/>
    <lineage>
        <taxon>Eukaryota</taxon>
        <taxon>Metazoa</taxon>
        <taxon>Chordata</taxon>
        <taxon>Craniata</taxon>
        <taxon>Vertebrata</taxon>
        <taxon>Euteleostomi</taxon>
        <taxon>Mammalia</taxon>
        <taxon>Eutheria</taxon>
        <taxon>Euarchontoglires</taxon>
        <taxon>Primates</taxon>
        <taxon>Haplorrhini</taxon>
        <taxon>Catarrhini</taxon>
        <taxon>Hominidae</taxon>
        <taxon>Pongo</taxon>
    </lineage>
</organism>
<keyword evidence="10 12" id="KW-0675">Receptor</keyword>
<dbReference type="OrthoDB" id="9606139at2759"/>
<dbReference type="Proteomes" id="UP000001595">
    <property type="component" value="Unplaced"/>
</dbReference>
<keyword evidence="8 12" id="KW-0297">G-protein coupled receptor</keyword>
<evidence type="ECO:0000313" key="15">
    <source>
        <dbReference type="Proteomes" id="UP000001595"/>
    </source>
</evidence>
<dbReference type="GeneTree" id="ENSGT01030000234553"/>
<dbReference type="GO" id="GO:0007606">
    <property type="term" value="P:sensory perception of chemical stimulus"/>
    <property type="evidence" value="ECO:0007669"/>
    <property type="project" value="UniProtKB-ARBA"/>
</dbReference>
<reference evidence="14" key="1">
    <citation type="submission" date="2025-08" db="UniProtKB">
        <authorList>
            <consortium name="Ensembl"/>
        </authorList>
    </citation>
    <scope>IDENTIFICATION</scope>
</reference>
<proteinExistence type="inferred from homology"/>
<evidence type="ECO:0000313" key="14">
    <source>
        <dbReference type="Ensembl" id="ENSPPYP00000028508.1"/>
    </source>
</evidence>
<feature type="transmembrane region" description="Helical" evidence="12">
    <location>
        <begin position="213"/>
        <end position="231"/>
    </location>
</feature>
<dbReference type="GO" id="GO:0016503">
    <property type="term" value="F:pheromone receptor activity"/>
    <property type="evidence" value="ECO:0007669"/>
    <property type="project" value="InterPro"/>
</dbReference>
<dbReference type="RefSeq" id="NP_001160849.1">
    <property type="nucleotide sequence ID" value="NM_001167377.1"/>
</dbReference>
<dbReference type="GO" id="GO:0005886">
    <property type="term" value="C:plasma membrane"/>
    <property type="evidence" value="ECO:0007669"/>
    <property type="project" value="UniProtKB-SubCell"/>
</dbReference>
<sequence>MLLIVVFLASPDLFESLYFQSDFKCKAFFYMHRVMRSLSICTTCLLSMLQAVAISPGTSWSATIKQKFTGYIFHSFFFLWVLSLSLSSNLLSSIVASSNGTKTDVLSISKYNSLSSISYIIRSLSFMLPLLMNVFFVAIILLSSAYMVILLSRHQRRSQYLHRTNLSPKSSPEKMATQTILLLVSCFVVMYWVDLIISSSSALLLAYDSVIVSVQRLVGSFYSTVSPFTLISSDKRIIKILHNVRYKYKFFIN</sequence>
<keyword evidence="9 12" id="KW-0472">Membrane</keyword>
<comment type="function">
    <text evidence="1">Putative pheromone receptor.</text>
</comment>
<dbReference type="Pfam" id="PF03402">
    <property type="entry name" value="V1R"/>
    <property type="match status" value="1"/>
</dbReference>
<evidence type="ECO:0000256" key="10">
    <source>
        <dbReference type="ARBA" id="ARBA00023170"/>
    </source>
</evidence>
<dbReference type="OMA" id="NDFECKA"/>
<dbReference type="InterPro" id="IPR004072">
    <property type="entry name" value="Vmron_rcpt_1"/>
</dbReference>
<dbReference type="AlphaFoldDB" id="A0A8I5YNB4"/>
<reference evidence="14" key="2">
    <citation type="submission" date="2025-09" db="UniProtKB">
        <authorList>
            <consortium name="Ensembl"/>
        </authorList>
    </citation>
    <scope>IDENTIFICATION</scope>
</reference>
<dbReference type="PRINTS" id="PR01534">
    <property type="entry name" value="VOMERONASL1R"/>
</dbReference>
<comment type="subcellular location">
    <subcellularLocation>
        <location evidence="2 12">Cell membrane</location>
        <topology evidence="2 12">Multi-pass membrane protein</topology>
    </subcellularLocation>
</comment>